<dbReference type="RefSeq" id="WP_107244524.1">
    <property type="nucleotide sequence ID" value="NZ_PYMJ01000027.1"/>
</dbReference>
<dbReference type="AlphaFoldDB" id="A0A2T3JAB9"/>
<keyword evidence="2" id="KW-1185">Reference proteome</keyword>
<reference evidence="1 2" key="1">
    <citation type="submission" date="2018-01" db="EMBL/GenBank/DDBJ databases">
        <title>Whole genome sequencing of Histamine producing bacteria.</title>
        <authorList>
            <person name="Butler K."/>
        </authorList>
    </citation>
    <scope>NUCLEOTIDE SEQUENCE [LARGE SCALE GENOMIC DNA]</scope>
    <source>
        <strain evidence="1 2">JCM 12947</strain>
    </source>
</reference>
<dbReference type="EMBL" id="PYMJ01000027">
    <property type="protein sequence ID" value="PSU45763.1"/>
    <property type="molecule type" value="Genomic_DNA"/>
</dbReference>
<evidence type="ECO:0000313" key="2">
    <source>
        <dbReference type="Proteomes" id="UP000240987"/>
    </source>
</evidence>
<accession>A0A2T3JAB9</accession>
<sequence length="62" mass="7048">MKNEKRLVGRPKLDIPADKRVEIRVQSKQHEKWANAALKNGYTKGGKPNISAWLKALADEYS</sequence>
<evidence type="ECO:0000313" key="1">
    <source>
        <dbReference type="EMBL" id="PSU45763.1"/>
    </source>
</evidence>
<dbReference type="Proteomes" id="UP000240987">
    <property type="component" value="Unassembled WGS sequence"/>
</dbReference>
<comment type="caution">
    <text evidence="1">The sequence shown here is derived from an EMBL/GenBank/DDBJ whole genome shotgun (WGS) entry which is preliminary data.</text>
</comment>
<proteinExistence type="predicted"/>
<organism evidence="1 2">
    <name type="scientific">Photobacterium frigidiphilum</name>
    <dbReference type="NCBI Taxonomy" id="264736"/>
    <lineage>
        <taxon>Bacteria</taxon>
        <taxon>Pseudomonadati</taxon>
        <taxon>Pseudomonadota</taxon>
        <taxon>Gammaproteobacteria</taxon>
        <taxon>Vibrionales</taxon>
        <taxon>Vibrionaceae</taxon>
        <taxon>Photobacterium</taxon>
    </lineage>
</organism>
<protein>
    <submittedName>
        <fullName evidence="1">Uncharacterized protein</fullName>
    </submittedName>
</protein>
<gene>
    <name evidence="1" type="ORF">C9J12_21220</name>
</gene>
<name>A0A2T3JAB9_9GAMM</name>